<proteinExistence type="predicted"/>
<organism evidence="1 2">
    <name type="scientific">Schistosoma mattheei</name>
    <dbReference type="NCBI Taxonomy" id="31246"/>
    <lineage>
        <taxon>Eukaryota</taxon>
        <taxon>Metazoa</taxon>
        <taxon>Spiralia</taxon>
        <taxon>Lophotrochozoa</taxon>
        <taxon>Platyhelminthes</taxon>
        <taxon>Trematoda</taxon>
        <taxon>Digenea</taxon>
        <taxon>Strigeidida</taxon>
        <taxon>Schistosomatoidea</taxon>
        <taxon>Schistosomatidae</taxon>
        <taxon>Schistosoma</taxon>
    </lineage>
</organism>
<dbReference type="STRING" id="31246.A0A183P3H4"/>
<dbReference type="InterPro" id="IPR038752">
    <property type="entry name" value="IQCH"/>
</dbReference>
<name>A0A183P3H4_9TREM</name>
<gene>
    <name evidence="1" type="ORF">SMTD_LOCUS8910</name>
</gene>
<dbReference type="PANTHER" id="PTHR14465">
    <property type="entry name" value="IQ DOMAIN-CONTAINING PROTEIN H"/>
    <property type="match status" value="1"/>
</dbReference>
<evidence type="ECO:0000313" key="1">
    <source>
        <dbReference type="EMBL" id="VDP47149.1"/>
    </source>
</evidence>
<accession>A0A183P3H4</accession>
<dbReference type="PANTHER" id="PTHR14465:SF0">
    <property type="entry name" value="IQ DOMAIN-CONTAINING PROTEIN H"/>
    <property type="match status" value="1"/>
</dbReference>
<reference evidence="1 2" key="1">
    <citation type="submission" date="2018-11" db="EMBL/GenBank/DDBJ databases">
        <authorList>
            <consortium name="Pathogen Informatics"/>
        </authorList>
    </citation>
    <scope>NUCLEOTIDE SEQUENCE [LARGE SCALE GENOMIC DNA]</scope>
    <source>
        <strain>Denwood</strain>
        <strain evidence="2">Zambia</strain>
    </source>
</reference>
<keyword evidence="2" id="KW-1185">Reference proteome</keyword>
<dbReference type="Proteomes" id="UP000269396">
    <property type="component" value="Unassembled WGS sequence"/>
</dbReference>
<dbReference type="EMBL" id="UZAL01029280">
    <property type="protein sequence ID" value="VDP47149.1"/>
    <property type="molecule type" value="Genomic_DNA"/>
</dbReference>
<evidence type="ECO:0000313" key="2">
    <source>
        <dbReference type="Proteomes" id="UP000269396"/>
    </source>
</evidence>
<dbReference type="AlphaFoldDB" id="A0A183P3H4"/>
<protein>
    <submittedName>
        <fullName evidence="1">Uncharacterized protein</fullName>
    </submittedName>
</protein>
<sequence length="381" mass="42940">MAAQYPDKIGGLLLKSLSHELALKATEEYCSQAEFADDILKLNDRCLLEQRSKVSFERTENKEIYMNTKENGQVDAIDLYPLKHLSPGEKFKLENALKILSDPSHPFNRQTVQNAYGIQLPTILQTRVTEEQQRQNLIQYDETSDNNCNALNLIQRGLIPSNAQITFDPSPMQTKSMHLISPNTKLPHQPITINDLCPVYEPINIHEVPKPITLKKKSRSVLSDSKSVAVRDVSKADRNTESVFITENPTLSRRQASSKATPPPCTPITTCSSHGNFWLTTEEGLFQTQSEDYQAFEAQFTDNWDKISILLCELENLFDFYGISVAVVNGIKLAKLAKDYENNLGSLTSDILLTSIEDSQTIRRIMTEPVCLFLLIVISIC</sequence>